<dbReference type="Proteomes" id="UP000826656">
    <property type="component" value="Unassembled WGS sequence"/>
</dbReference>
<sequence length="70" mass="7886">MIRGPLVAYFSKRKMLGHSQIFMSRLLLMQMIIGKISHKIEPIDPVNIDDRDLPNYGSPSTSDSDDLPNA</sequence>
<evidence type="ECO:0000256" key="1">
    <source>
        <dbReference type="SAM" id="MobiDB-lite"/>
    </source>
</evidence>
<reference evidence="2 3" key="1">
    <citation type="journal article" date="2021" name="bioRxiv">
        <title>Chromosome-scale and haplotype-resolved genome assembly of a tetraploid potato cultivar.</title>
        <authorList>
            <person name="Sun H."/>
            <person name="Jiao W.-B."/>
            <person name="Krause K."/>
            <person name="Campoy J.A."/>
            <person name="Goel M."/>
            <person name="Folz-Donahue K."/>
            <person name="Kukat C."/>
            <person name="Huettel B."/>
            <person name="Schneeberger K."/>
        </authorList>
    </citation>
    <scope>NUCLEOTIDE SEQUENCE [LARGE SCALE GENOMIC DNA]</scope>
    <source>
        <strain evidence="2">SolTubOtavaFocal</strain>
        <tissue evidence="2">Leaves</tissue>
    </source>
</reference>
<protein>
    <submittedName>
        <fullName evidence="2">Uncharacterized protein</fullName>
    </submittedName>
</protein>
<gene>
    <name evidence="2" type="ORF">KY290_013509</name>
</gene>
<evidence type="ECO:0000313" key="2">
    <source>
        <dbReference type="EMBL" id="KAH0769528.1"/>
    </source>
</evidence>
<evidence type="ECO:0000313" key="3">
    <source>
        <dbReference type="Proteomes" id="UP000826656"/>
    </source>
</evidence>
<name>A0ABQ7VNP9_SOLTU</name>
<keyword evidence="3" id="KW-1185">Reference proteome</keyword>
<feature type="region of interest" description="Disordered" evidence="1">
    <location>
        <begin position="45"/>
        <end position="70"/>
    </location>
</feature>
<proteinExistence type="predicted"/>
<dbReference type="EMBL" id="JAIVGD010000011">
    <property type="protein sequence ID" value="KAH0769528.1"/>
    <property type="molecule type" value="Genomic_DNA"/>
</dbReference>
<comment type="caution">
    <text evidence="2">The sequence shown here is derived from an EMBL/GenBank/DDBJ whole genome shotgun (WGS) entry which is preliminary data.</text>
</comment>
<organism evidence="2 3">
    <name type="scientific">Solanum tuberosum</name>
    <name type="common">Potato</name>
    <dbReference type="NCBI Taxonomy" id="4113"/>
    <lineage>
        <taxon>Eukaryota</taxon>
        <taxon>Viridiplantae</taxon>
        <taxon>Streptophyta</taxon>
        <taxon>Embryophyta</taxon>
        <taxon>Tracheophyta</taxon>
        <taxon>Spermatophyta</taxon>
        <taxon>Magnoliopsida</taxon>
        <taxon>eudicotyledons</taxon>
        <taxon>Gunneridae</taxon>
        <taxon>Pentapetalae</taxon>
        <taxon>asterids</taxon>
        <taxon>lamiids</taxon>
        <taxon>Solanales</taxon>
        <taxon>Solanaceae</taxon>
        <taxon>Solanoideae</taxon>
        <taxon>Solaneae</taxon>
        <taxon>Solanum</taxon>
    </lineage>
</organism>
<accession>A0ABQ7VNP9</accession>